<dbReference type="InterPro" id="IPR019818">
    <property type="entry name" value="IsoCit/isopropylmalate_DH_CS"/>
</dbReference>
<feature type="binding site" evidence="16">
    <location>
        <position position="108"/>
    </location>
    <ligand>
        <name>substrate</name>
    </ligand>
</feature>
<feature type="binding site" evidence="16">
    <location>
        <position position="252"/>
    </location>
    <ligand>
        <name>Mg(2+)</name>
        <dbReference type="ChEBI" id="CHEBI:18420"/>
    </ligand>
</feature>
<comment type="subcellular location">
    <subcellularLocation>
        <location evidence="3 16">Cytoplasm</location>
    </subcellularLocation>
</comment>
<organism evidence="19 20">
    <name type="scientific">Thermoflavimicrobium dichotomicum</name>
    <dbReference type="NCBI Taxonomy" id="46223"/>
    <lineage>
        <taxon>Bacteria</taxon>
        <taxon>Bacillati</taxon>
        <taxon>Bacillota</taxon>
        <taxon>Bacilli</taxon>
        <taxon>Bacillales</taxon>
        <taxon>Thermoactinomycetaceae</taxon>
        <taxon>Thermoflavimicrobium</taxon>
    </lineage>
</organism>
<feature type="site" description="Important for catalysis" evidence="16">
    <location>
        <position position="192"/>
    </location>
</feature>
<keyword evidence="11 16" id="KW-0460">Magnesium</keyword>
<evidence type="ECO:0000256" key="16">
    <source>
        <dbReference type="HAMAP-Rule" id="MF_01033"/>
    </source>
</evidence>
<evidence type="ECO:0000256" key="10">
    <source>
        <dbReference type="ARBA" id="ARBA00022723"/>
    </source>
</evidence>
<dbReference type="GO" id="GO:0051287">
    <property type="term" value="F:NAD binding"/>
    <property type="evidence" value="ECO:0007669"/>
    <property type="project" value="InterPro"/>
</dbReference>
<comment type="cofactor">
    <cofactor evidence="2">
        <name>Mn(2+)</name>
        <dbReference type="ChEBI" id="CHEBI:29035"/>
    </cofactor>
</comment>
<comment type="function">
    <text evidence="15 16 17">Catalyzes the oxidation of 3-carboxy-2-hydroxy-4-methylpentanoate (3-isopropylmalate) to 3-carboxy-4-methyl-2-oxopentanoate. The product decarboxylates to 4-methyl-2 oxopentanoate.</text>
</comment>
<feature type="binding site" evidence="16">
    <location>
        <begin position="78"/>
        <end position="91"/>
    </location>
    <ligand>
        <name>NAD(+)</name>
        <dbReference type="ChEBI" id="CHEBI:57540"/>
    </ligand>
</feature>
<feature type="binding site" evidence="16">
    <location>
        <position position="224"/>
    </location>
    <ligand>
        <name>Mg(2+)</name>
        <dbReference type="ChEBI" id="CHEBI:18420"/>
    </ligand>
</feature>
<comment type="similarity">
    <text evidence="5 16">Belongs to the isocitrate and isopropylmalate dehydrogenases family. LeuB type 1 subfamily.</text>
</comment>
<dbReference type="PANTHER" id="PTHR42979">
    <property type="entry name" value="3-ISOPROPYLMALATE DEHYDROGENASE"/>
    <property type="match status" value="1"/>
</dbReference>
<dbReference type="GO" id="GO:0003862">
    <property type="term" value="F:3-isopropylmalate dehydrogenase activity"/>
    <property type="evidence" value="ECO:0007669"/>
    <property type="project" value="UniProtKB-UniRule"/>
</dbReference>
<feature type="domain" description="Isopropylmalate dehydrogenase-like" evidence="18">
    <location>
        <begin position="6"/>
        <end position="353"/>
    </location>
</feature>
<feature type="binding site" evidence="16">
    <location>
        <position position="248"/>
    </location>
    <ligand>
        <name>Mg(2+)</name>
        <dbReference type="ChEBI" id="CHEBI:18420"/>
    </ligand>
</feature>
<dbReference type="AlphaFoldDB" id="A0A1I3L8I7"/>
<keyword evidence="16" id="KW-0464">Manganese</keyword>
<sequence>MRGVKKIAVIPGDGIGPEIMNEAVKVLRQVEQKFGYSFEFQFAMAGGGAIDQVGVPLPEETLSLCKSADAVLLGAVGGPKWDHNPPELRPEKALLGLRKELGLYANLRPVTLFDGMEDRSTLRPEVIAGVDLIVVRELTGGIYFGEKKRTKTEEGEIASDLLIYHEYEIERIVRLSFEMAMKRKKKLTSVDKANVLESSRLWRSVVERVAEEYPEVTVSHMLVDNCAMQIVRRPADFDVIVTENMFGDILSDEAAVITGSIGMLPSASLGQGNSGLYEPIHGSAPDIAGQKIANPSAMILSAAMLLRYSFDDEEAAQAVEKAVKAVIKAGHCTPDLAASGQKAVSTEEFGDLVAEQIEKAEREMSRGEQR</sequence>
<feature type="binding site" evidence="16">
    <location>
        <position position="136"/>
    </location>
    <ligand>
        <name>substrate</name>
    </ligand>
</feature>
<evidence type="ECO:0000256" key="17">
    <source>
        <dbReference type="RuleBase" id="RU004445"/>
    </source>
</evidence>
<keyword evidence="14 16" id="KW-0100">Branched-chain amino acid biosynthesis</keyword>
<evidence type="ECO:0000256" key="2">
    <source>
        <dbReference type="ARBA" id="ARBA00001936"/>
    </source>
</evidence>
<reference evidence="19 20" key="1">
    <citation type="submission" date="2016-10" db="EMBL/GenBank/DDBJ databases">
        <authorList>
            <person name="de Groot N.N."/>
        </authorList>
    </citation>
    <scope>NUCLEOTIDE SEQUENCE [LARGE SCALE GENOMIC DNA]</scope>
    <source>
        <strain evidence="19 20">DSM 44778</strain>
    </source>
</reference>
<evidence type="ECO:0000313" key="20">
    <source>
        <dbReference type="Proteomes" id="UP000199545"/>
    </source>
</evidence>
<dbReference type="RefSeq" id="WP_093227845.1">
    <property type="nucleotide sequence ID" value="NZ_FORR01000002.1"/>
</dbReference>
<dbReference type="Proteomes" id="UP000199545">
    <property type="component" value="Unassembled WGS sequence"/>
</dbReference>
<dbReference type="NCBIfam" id="TIGR00169">
    <property type="entry name" value="leuB"/>
    <property type="match status" value="1"/>
</dbReference>
<evidence type="ECO:0000259" key="18">
    <source>
        <dbReference type="SMART" id="SM01329"/>
    </source>
</evidence>
<dbReference type="InterPro" id="IPR004429">
    <property type="entry name" value="Isopropylmalate_DH"/>
</dbReference>
<evidence type="ECO:0000256" key="15">
    <source>
        <dbReference type="ARBA" id="ARBA00023577"/>
    </source>
</evidence>
<comment type="pathway">
    <text evidence="4 16 17">Amino-acid biosynthesis; L-leucine biosynthesis; L-leucine from 3-methyl-2-oxobutanoate: step 3/4.</text>
</comment>
<comment type="subunit">
    <text evidence="6 16 17">Homodimer.</text>
</comment>
<dbReference type="GO" id="GO:0000287">
    <property type="term" value="F:magnesium ion binding"/>
    <property type="evidence" value="ECO:0007669"/>
    <property type="project" value="InterPro"/>
</dbReference>
<keyword evidence="9 16" id="KW-0028">Amino-acid biosynthesis</keyword>
<dbReference type="Gene3D" id="3.40.718.10">
    <property type="entry name" value="Isopropylmalate Dehydrogenase"/>
    <property type="match status" value="1"/>
</dbReference>
<evidence type="ECO:0000256" key="11">
    <source>
        <dbReference type="ARBA" id="ARBA00022842"/>
    </source>
</evidence>
<dbReference type="EC" id="1.1.1.85" evidence="16"/>
<dbReference type="STRING" id="46223.SAMN05421852_10281"/>
<protein>
    <recommendedName>
        <fullName evidence="16">3-isopropylmalate dehydrogenase</fullName>
        <ecNumber evidence="16">1.1.1.85</ecNumber>
    </recommendedName>
    <alternativeName>
        <fullName evidence="16">3-IPM-DH</fullName>
    </alternativeName>
    <alternativeName>
        <fullName evidence="16">Beta-IPM dehydrogenase</fullName>
        <shortName evidence="16">IMDH</shortName>
    </alternativeName>
</protein>
<evidence type="ECO:0000256" key="13">
    <source>
        <dbReference type="ARBA" id="ARBA00023027"/>
    </source>
</evidence>
<proteinExistence type="inferred from homology"/>
<feature type="binding site" evidence="16">
    <location>
        <position position="98"/>
    </location>
    <ligand>
        <name>substrate</name>
    </ligand>
</feature>
<dbReference type="EMBL" id="FORR01000002">
    <property type="protein sequence ID" value="SFI81031.1"/>
    <property type="molecule type" value="Genomic_DNA"/>
</dbReference>
<dbReference type="InterPro" id="IPR024084">
    <property type="entry name" value="IsoPropMal-DH-like_dom"/>
</dbReference>
<evidence type="ECO:0000256" key="5">
    <source>
        <dbReference type="ARBA" id="ARBA00008319"/>
    </source>
</evidence>
<evidence type="ECO:0000313" key="19">
    <source>
        <dbReference type="EMBL" id="SFI81031.1"/>
    </source>
</evidence>
<keyword evidence="10 16" id="KW-0479">Metal-binding</keyword>
<evidence type="ECO:0000256" key="6">
    <source>
        <dbReference type="ARBA" id="ARBA00011738"/>
    </source>
</evidence>
<keyword evidence="12 16" id="KW-0560">Oxidoreductase</keyword>
<dbReference type="GO" id="GO:0005829">
    <property type="term" value="C:cytosol"/>
    <property type="evidence" value="ECO:0007669"/>
    <property type="project" value="TreeGrafter"/>
</dbReference>
<feature type="binding site" evidence="16">
    <location>
        <begin position="282"/>
        <end position="294"/>
    </location>
    <ligand>
        <name>NAD(+)</name>
        <dbReference type="ChEBI" id="CHEBI:57540"/>
    </ligand>
</feature>
<keyword evidence="7 16" id="KW-0432">Leucine biosynthesis</keyword>
<keyword evidence="13 16" id="KW-0520">NAD</keyword>
<dbReference type="PROSITE" id="PS00470">
    <property type="entry name" value="IDH_IMDH"/>
    <property type="match status" value="1"/>
</dbReference>
<dbReference type="PANTHER" id="PTHR42979:SF1">
    <property type="entry name" value="3-ISOPROPYLMALATE DEHYDROGENASE"/>
    <property type="match status" value="1"/>
</dbReference>
<keyword evidence="8 16" id="KW-0963">Cytoplasm</keyword>
<evidence type="ECO:0000256" key="14">
    <source>
        <dbReference type="ARBA" id="ARBA00023304"/>
    </source>
</evidence>
<dbReference type="GO" id="GO:0009098">
    <property type="term" value="P:L-leucine biosynthetic process"/>
    <property type="evidence" value="ECO:0007669"/>
    <property type="project" value="UniProtKB-UniRule"/>
</dbReference>
<dbReference type="UniPathway" id="UPA00048">
    <property type="reaction ID" value="UER00072"/>
</dbReference>
<gene>
    <name evidence="16" type="primary">leuB</name>
    <name evidence="19" type="ORF">SAMN05421852_10281</name>
</gene>
<dbReference type="Pfam" id="PF00180">
    <property type="entry name" value="Iso_dh"/>
    <property type="match status" value="1"/>
</dbReference>
<feature type="binding site" evidence="16">
    <location>
        <position position="224"/>
    </location>
    <ligand>
        <name>substrate</name>
    </ligand>
</feature>
<dbReference type="OrthoDB" id="9806254at2"/>
<evidence type="ECO:0000256" key="3">
    <source>
        <dbReference type="ARBA" id="ARBA00004496"/>
    </source>
</evidence>
<comment type="cofactor">
    <cofactor evidence="16 17">
        <name>Mg(2+)</name>
        <dbReference type="ChEBI" id="CHEBI:18420"/>
    </cofactor>
    <cofactor evidence="16 17">
        <name>Mn(2+)</name>
        <dbReference type="ChEBI" id="CHEBI:29035"/>
    </cofactor>
    <text evidence="16 17">Binds 1 Mg(2+) or Mn(2+) ion per subunit.</text>
</comment>
<name>A0A1I3L8I7_9BACL</name>
<comment type="catalytic activity">
    <reaction evidence="1 16 17">
        <text>(2R,3S)-3-isopropylmalate + NAD(+) = 4-methyl-2-oxopentanoate + CO2 + NADH</text>
        <dbReference type="Rhea" id="RHEA:32271"/>
        <dbReference type="ChEBI" id="CHEBI:16526"/>
        <dbReference type="ChEBI" id="CHEBI:17865"/>
        <dbReference type="ChEBI" id="CHEBI:35121"/>
        <dbReference type="ChEBI" id="CHEBI:57540"/>
        <dbReference type="ChEBI" id="CHEBI:57945"/>
        <dbReference type="EC" id="1.1.1.85"/>
    </reaction>
</comment>
<feature type="site" description="Important for catalysis" evidence="16">
    <location>
        <position position="143"/>
    </location>
</feature>
<dbReference type="HAMAP" id="MF_01033">
    <property type="entry name" value="LeuB_type1"/>
    <property type="match status" value="1"/>
</dbReference>
<keyword evidence="20" id="KW-1185">Reference proteome</keyword>
<evidence type="ECO:0000256" key="12">
    <source>
        <dbReference type="ARBA" id="ARBA00023002"/>
    </source>
</evidence>
<evidence type="ECO:0000256" key="8">
    <source>
        <dbReference type="ARBA" id="ARBA00022490"/>
    </source>
</evidence>
<evidence type="ECO:0000256" key="9">
    <source>
        <dbReference type="ARBA" id="ARBA00022605"/>
    </source>
</evidence>
<evidence type="ECO:0000256" key="4">
    <source>
        <dbReference type="ARBA" id="ARBA00004762"/>
    </source>
</evidence>
<evidence type="ECO:0000256" key="1">
    <source>
        <dbReference type="ARBA" id="ARBA00000624"/>
    </source>
</evidence>
<dbReference type="SUPFAM" id="SSF53659">
    <property type="entry name" value="Isocitrate/Isopropylmalate dehydrogenase-like"/>
    <property type="match status" value="1"/>
</dbReference>
<evidence type="ECO:0000256" key="7">
    <source>
        <dbReference type="ARBA" id="ARBA00022430"/>
    </source>
</evidence>
<dbReference type="FunFam" id="3.40.718.10:FF:000028">
    <property type="entry name" value="3-isopropylmalate dehydrogenase"/>
    <property type="match status" value="1"/>
</dbReference>
<accession>A0A1I3L8I7</accession>
<dbReference type="SMART" id="SM01329">
    <property type="entry name" value="Iso_dh"/>
    <property type="match status" value="1"/>
</dbReference>